<evidence type="ECO:0000313" key="2">
    <source>
        <dbReference type="Proteomes" id="UP000009149"/>
    </source>
</evidence>
<reference evidence="1 2" key="1">
    <citation type="journal article" date="2008" name="Biol. Direct">
        <title>Complete genome sequence of the extremely acidophilic methanotroph isolate V4, Methylacidiphilum infernorum, a representative of the bacterial phylum Verrucomicrobia.</title>
        <authorList>
            <person name="Hou S."/>
            <person name="Makarova K.S."/>
            <person name="Saw J.H."/>
            <person name="Senin P."/>
            <person name="Ly B.V."/>
            <person name="Zhou Z."/>
            <person name="Ren Y."/>
            <person name="Wang J."/>
            <person name="Galperin M.Y."/>
            <person name="Omelchenko M.V."/>
            <person name="Wolf Y.I."/>
            <person name="Yutin N."/>
            <person name="Koonin E.V."/>
            <person name="Stott M.B."/>
            <person name="Mountain B.W."/>
            <person name="Crowe M.A."/>
            <person name="Smirnova A.V."/>
            <person name="Dunfield P.F."/>
            <person name="Feng L."/>
            <person name="Wang L."/>
            <person name="Alam M."/>
        </authorList>
    </citation>
    <scope>NUCLEOTIDE SEQUENCE [LARGE SCALE GENOMIC DNA]</scope>
    <source>
        <strain evidence="2">Isolate V4</strain>
    </source>
</reference>
<dbReference type="AlphaFoldDB" id="B3E1D2"/>
<dbReference type="Proteomes" id="UP000009149">
    <property type="component" value="Chromosome"/>
</dbReference>
<name>B3E1D2_METI4</name>
<dbReference type="EMBL" id="CP000975">
    <property type="protein sequence ID" value="ACD82928.1"/>
    <property type="molecule type" value="Genomic_DNA"/>
</dbReference>
<dbReference type="KEGG" id="min:Minf_0873"/>
<accession>B3E1D2</accession>
<proteinExistence type="predicted"/>
<evidence type="ECO:0000313" key="1">
    <source>
        <dbReference type="EMBL" id="ACD82928.1"/>
    </source>
</evidence>
<dbReference type="STRING" id="481448.Minf_0873"/>
<gene>
    <name evidence="1" type="ordered locus">Minf_0873</name>
</gene>
<organism evidence="1 2">
    <name type="scientific">Methylacidiphilum infernorum (isolate V4)</name>
    <name type="common">Methylokorus infernorum (strain V4)</name>
    <dbReference type="NCBI Taxonomy" id="481448"/>
    <lineage>
        <taxon>Bacteria</taxon>
        <taxon>Pseudomonadati</taxon>
        <taxon>Verrucomicrobiota</taxon>
        <taxon>Methylacidiphilae</taxon>
        <taxon>Methylacidiphilales</taxon>
        <taxon>Methylacidiphilaceae</taxon>
        <taxon>Methylacidiphilum (ex Ratnadevi et al. 2023)</taxon>
    </lineage>
</organism>
<sequence length="127" mass="14330">MLGLCRRERQKKEAESELVAQNVSSPAAARVGLSWDWTASAHKRFIEPPSDRRLPSCVAMSVENELLTQLRFETINATPDLFDPAFNDSINSRLIADLAYMIQKKVLCMSTIPLRWTRLKDPGETAP</sequence>
<protein>
    <submittedName>
        <fullName evidence="1">Uncharacterized protein</fullName>
    </submittedName>
</protein>
<dbReference type="HOGENOM" id="CLU_1967974_0_0_0"/>